<dbReference type="EMBL" id="KY774314">
    <property type="protein sequence ID" value="ART30343.1"/>
    <property type="molecule type" value="Genomic_DNA"/>
</dbReference>
<gene>
    <name evidence="1" type="ORF">AEK19_MT1042</name>
</gene>
<geneLocation type="mitochondrion" evidence="1"/>
<name>A0A1Y0AYV7_9LAMI</name>
<dbReference type="AlphaFoldDB" id="A0A1Y0AYV7"/>
<evidence type="ECO:0000313" key="1">
    <source>
        <dbReference type="EMBL" id="ART30343.1"/>
    </source>
</evidence>
<keyword evidence="1" id="KW-0496">Mitochondrion</keyword>
<sequence length="64" mass="7778">MRRSFLCRTKSIRPVARLLFLSPYTRTLFKFILMNHFNGMEPKIHRQMSLCMRDIQFRLILLCS</sequence>
<proteinExistence type="predicted"/>
<organism evidence="1">
    <name type="scientific">Utricularia reniformis</name>
    <dbReference type="NCBI Taxonomy" id="192314"/>
    <lineage>
        <taxon>Eukaryota</taxon>
        <taxon>Viridiplantae</taxon>
        <taxon>Streptophyta</taxon>
        <taxon>Embryophyta</taxon>
        <taxon>Tracheophyta</taxon>
        <taxon>Spermatophyta</taxon>
        <taxon>Magnoliopsida</taxon>
        <taxon>eudicotyledons</taxon>
        <taxon>Gunneridae</taxon>
        <taxon>Pentapetalae</taxon>
        <taxon>asterids</taxon>
        <taxon>lamiids</taxon>
        <taxon>Lamiales</taxon>
        <taxon>Lentibulariaceae</taxon>
        <taxon>Utricularia</taxon>
    </lineage>
</organism>
<accession>A0A1Y0AYV7</accession>
<reference evidence="1" key="1">
    <citation type="submission" date="2017-03" db="EMBL/GenBank/DDBJ databases">
        <title>The mitochondrial genome of the carnivorous plant Utricularia reniformis (Lentibulariaceae): structure, comparative analysis and evolutionary landmarks.</title>
        <authorList>
            <person name="Silva S.R."/>
            <person name="Alvarenga D.O."/>
            <person name="Michael T.P."/>
            <person name="Miranda V.F.O."/>
            <person name="Varani A.M."/>
        </authorList>
    </citation>
    <scope>NUCLEOTIDE SEQUENCE</scope>
</reference>
<protein>
    <submittedName>
        <fullName evidence="1">Uncharacterized protein</fullName>
    </submittedName>
</protein>